<evidence type="ECO:0000313" key="2">
    <source>
        <dbReference type="EMBL" id="OEL10400.1"/>
    </source>
</evidence>
<organism evidence="2 3">
    <name type="scientific">Cloacibacterium normanense</name>
    <dbReference type="NCBI Taxonomy" id="237258"/>
    <lineage>
        <taxon>Bacteria</taxon>
        <taxon>Pseudomonadati</taxon>
        <taxon>Bacteroidota</taxon>
        <taxon>Flavobacteriia</taxon>
        <taxon>Flavobacteriales</taxon>
        <taxon>Weeksellaceae</taxon>
    </lineage>
</organism>
<comment type="caution">
    <text evidence="2">The sequence shown here is derived from an EMBL/GenBank/DDBJ whole genome shotgun (WGS) entry which is preliminary data.</text>
</comment>
<dbReference type="Pfam" id="PF14129">
    <property type="entry name" value="DUF4296"/>
    <property type="match status" value="1"/>
</dbReference>
<dbReference type="AlphaFoldDB" id="A0A1E5UC26"/>
<sequence length="92" mass="11012">MAEIIADFAIYDQTYTVKPDANMELVSRFVLKKHKIDAKTYRDSYKYYISNPEEMDDIFAEAKEIILDKDPKLEDYIEKKRKENPNLPEFLR</sequence>
<reference evidence="2 3" key="1">
    <citation type="submission" date="2016-09" db="EMBL/GenBank/DDBJ databases">
        <authorList>
            <person name="Capua I."/>
            <person name="De Benedictis P."/>
            <person name="Joannis T."/>
            <person name="Lombin L.H."/>
            <person name="Cattoli G."/>
        </authorList>
    </citation>
    <scope>NUCLEOTIDE SEQUENCE [LARGE SCALE GENOMIC DNA]</scope>
    <source>
        <strain evidence="2 3">NRS-1</strain>
    </source>
</reference>
<accession>A0A1E5UC26</accession>
<name>A0A1E5UC26_9FLAO</name>
<protein>
    <recommendedName>
        <fullName evidence="1">DUF4296 domain-containing protein</fullName>
    </recommendedName>
</protein>
<dbReference type="EMBL" id="MKGI01000077">
    <property type="protein sequence ID" value="OEL10400.1"/>
    <property type="molecule type" value="Genomic_DNA"/>
</dbReference>
<dbReference type="Proteomes" id="UP000095601">
    <property type="component" value="Unassembled WGS sequence"/>
</dbReference>
<evidence type="ECO:0000313" key="3">
    <source>
        <dbReference type="Proteomes" id="UP000095601"/>
    </source>
</evidence>
<gene>
    <name evidence="2" type="ORF">BHF72_0492</name>
</gene>
<dbReference type="STRING" id="237258.SAMN04489756_10826"/>
<dbReference type="InterPro" id="IPR025381">
    <property type="entry name" value="DUF4296"/>
</dbReference>
<keyword evidence="3" id="KW-1185">Reference proteome</keyword>
<proteinExistence type="predicted"/>
<evidence type="ECO:0000259" key="1">
    <source>
        <dbReference type="Pfam" id="PF14129"/>
    </source>
</evidence>
<feature type="domain" description="DUF4296" evidence="1">
    <location>
        <begin position="1"/>
        <end position="67"/>
    </location>
</feature>
<dbReference type="RefSeq" id="WP_245993161.1">
    <property type="nucleotide sequence ID" value="NZ_CP034157.1"/>
</dbReference>